<dbReference type="Proteomes" id="UP001600894">
    <property type="component" value="Unassembled WGS sequence"/>
</dbReference>
<sequence>MDGLVIGLDLNDDYTQISCYGNEISWTVPTVICRKKEEEIWLTGEDAYAATLIGEGVIVDKLLKMVKKEGTATIGGICYTGASLLKIFLERILEYPFKENGKKRVAQLVVTMQTADARVTDTLMYCADAMEIPRERVHVISHTESFAYYVLSQRKELWSNQVGLFELAADRLCYYEMKVQRGMRRNMVQAEAQEQEESFNLDILDTLSGRKLADQILSSCGEKLLSKKLFSTVFLTGKGFERADCKDWAGSFMNLVCSHRRVFVEKGLFARGAALKGQDYMNPVTEYPYIFVCEGRLKAEVALKVMRNGREVLLAVASYGDNWYESKSSLELILEDEKEIEFIISHLDSRKKKIVKVPLTGFPNRPPKTTRIEMNIGFTDENTMVTVIRDKGFGELFPAAGAVVRQEVSL</sequence>
<proteinExistence type="predicted"/>
<accession>A0ABQ0AY28</accession>
<evidence type="ECO:0000259" key="1">
    <source>
        <dbReference type="Pfam" id="PF18980"/>
    </source>
</evidence>
<feature type="domain" description="DUF5716" evidence="1">
    <location>
        <begin position="107"/>
        <end position="410"/>
    </location>
</feature>
<dbReference type="Pfam" id="PF18980">
    <property type="entry name" value="DUF5716_C"/>
    <property type="match status" value="1"/>
</dbReference>
<protein>
    <recommendedName>
        <fullName evidence="1">DUF5716 domain-containing protein</fullName>
    </recommendedName>
</protein>
<dbReference type="InterPro" id="IPR043770">
    <property type="entry name" value="DUF5716_C"/>
</dbReference>
<organism evidence="2 3">
    <name type="scientific">Enterocloster alcoholdehydrogenati</name>
    <dbReference type="NCBI Taxonomy" id="2547410"/>
    <lineage>
        <taxon>Bacteria</taxon>
        <taxon>Bacillati</taxon>
        <taxon>Bacillota</taxon>
        <taxon>Clostridia</taxon>
        <taxon>Lachnospirales</taxon>
        <taxon>Lachnospiraceae</taxon>
        <taxon>Enterocloster</taxon>
    </lineage>
</organism>
<reference evidence="2 3" key="1">
    <citation type="submission" date="2024-04" db="EMBL/GenBank/DDBJ databases">
        <title>Defined microbial consortia suppress multidrug-resistant proinflammatory Enterobacteriaceae via ecological control.</title>
        <authorList>
            <person name="Furuichi M."/>
            <person name="Kawaguchi T."/>
            <person name="Pust M."/>
            <person name="Yasuma K."/>
            <person name="Plichta D."/>
            <person name="Hasegawa N."/>
            <person name="Ohya T."/>
            <person name="Bhattarai S."/>
            <person name="Sasajima S."/>
            <person name="Aoto Y."/>
            <person name="Tuganbaev T."/>
            <person name="Yaginuma M."/>
            <person name="Ueda M."/>
            <person name="Okahashi N."/>
            <person name="Amafuji K."/>
            <person name="Kiridooshi Y."/>
            <person name="Sugita K."/>
            <person name="Strazar M."/>
            <person name="Skelly A."/>
            <person name="Suda W."/>
            <person name="Hattori M."/>
            <person name="Nakamoto N."/>
            <person name="Caballero S."/>
            <person name="Norman J."/>
            <person name="Olle B."/>
            <person name="Tanoue T."/>
            <person name="Arita M."/>
            <person name="Bucci V."/>
            <person name="Atarashi K."/>
            <person name="Xavier R."/>
            <person name="Honda K."/>
        </authorList>
    </citation>
    <scope>NUCLEOTIDE SEQUENCE [LARGE SCALE GENOMIC DNA]</scope>
    <source>
        <strain evidence="3">f13</strain>
    </source>
</reference>
<gene>
    <name evidence="2" type="ORF">F130042H8_19990</name>
</gene>
<name>A0ABQ0AY28_9FIRM</name>
<dbReference type="EMBL" id="BAABXL010000001">
    <property type="protein sequence ID" value="GAA6268939.1"/>
    <property type="molecule type" value="Genomic_DNA"/>
</dbReference>
<dbReference type="RefSeq" id="WP_176253881.1">
    <property type="nucleotide sequence ID" value="NZ_BAABXL010000001.1"/>
</dbReference>
<comment type="caution">
    <text evidence="2">The sequence shown here is derived from an EMBL/GenBank/DDBJ whole genome shotgun (WGS) entry which is preliminary data.</text>
</comment>
<evidence type="ECO:0000313" key="2">
    <source>
        <dbReference type="EMBL" id="GAA6268939.1"/>
    </source>
</evidence>
<evidence type="ECO:0000313" key="3">
    <source>
        <dbReference type="Proteomes" id="UP001600894"/>
    </source>
</evidence>
<keyword evidence="3" id="KW-1185">Reference proteome</keyword>